<gene>
    <name evidence="1" type="ordered locus">Bcep1808_6999</name>
</gene>
<organism evidence="1 2">
    <name type="scientific">Burkholderia vietnamiensis (strain G4 / LMG 22486)</name>
    <name type="common">Burkholderia cepacia (strain R1808)</name>
    <dbReference type="NCBI Taxonomy" id="269482"/>
    <lineage>
        <taxon>Bacteria</taxon>
        <taxon>Pseudomonadati</taxon>
        <taxon>Pseudomonadota</taxon>
        <taxon>Betaproteobacteria</taxon>
        <taxon>Burkholderiales</taxon>
        <taxon>Burkholderiaceae</taxon>
        <taxon>Burkholderia</taxon>
        <taxon>Burkholderia cepacia complex</taxon>
    </lineage>
</organism>
<dbReference type="Proteomes" id="UP000002287">
    <property type="component" value="Plasmid pBVIE01"/>
</dbReference>
<accession>A4JUD2</accession>
<geneLocation type="plasmid" evidence="1 2">
    <name>pBVIE01</name>
</geneLocation>
<name>A4JUD2_BURVG</name>
<dbReference type="AlphaFoldDB" id="A4JUD2"/>
<keyword evidence="1" id="KW-0614">Plasmid</keyword>
<protein>
    <submittedName>
        <fullName evidence="1">Uncharacterized protein</fullName>
    </submittedName>
</protein>
<dbReference type="HOGENOM" id="CLU_1915323_0_0_4"/>
<evidence type="ECO:0000313" key="1">
    <source>
        <dbReference type="EMBL" id="ABO59885.1"/>
    </source>
</evidence>
<reference evidence="1 2" key="1">
    <citation type="submission" date="2007-03" db="EMBL/GenBank/DDBJ databases">
        <title>Complete sequence of plasmid pBVIE01 of Burkholderia vietnamiensis G4.</title>
        <authorList>
            <consortium name="US DOE Joint Genome Institute"/>
            <person name="Copeland A."/>
            <person name="Lucas S."/>
            <person name="Lapidus A."/>
            <person name="Barry K."/>
            <person name="Detter J.C."/>
            <person name="Glavina del Rio T."/>
            <person name="Hammon N."/>
            <person name="Israni S."/>
            <person name="Dalin E."/>
            <person name="Tice H."/>
            <person name="Pitluck S."/>
            <person name="Chain P."/>
            <person name="Malfatti S."/>
            <person name="Shin M."/>
            <person name="Vergez L."/>
            <person name="Schmutz J."/>
            <person name="Larimer F."/>
            <person name="Land M."/>
            <person name="Hauser L."/>
            <person name="Kyrpides N."/>
            <person name="Tiedje J."/>
            <person name="Richardson P."/>
        </authorList>
    </citation>
    <scope>NUCLEOTIDE SEQUENCE [LARGE SCALE GENOMIC DNA]</scope>
    <source>
        <strain evidence="2">G4 / LMG 22486</strain>
        <plasmid evidence="1 2">pBVIE01</plasmid>
    </source>
</reference>
<evidence type="ECO:0000313" key="2">
    <source>
        <dbReference type="Proteomes" id="UP000002287"/>
    </source>
</evidence>
<dbReference type="EMBL" id="CP000617">
    <property type="protein sequence ID" value="ABO59885.1"/>
    <property type="molecule type" value="Genomic_DNA"/>
</dbReference>
<sequence length="144" mass="15372">MLQIPNALIKSPSKSSLHRSGKAFLRSLAAALNLKVGEFDLRSNQGGDAVMGEVTLHADFIYVQIGSAGLSAGGVPRILYRTCNGRRDYCGDQNRYVNLDTLVGQGGQAAFLKTLDRLVSEKRRDAIVNGAAKTAISQPLALAI</sequence>
<dbReference type="KEGG" id="bvi:Bcep1808_6999"/>
<proteinExistence type="predicted"/>